<dbReference type="SMART" id="SM00291">
    <property type="entry name" value="ZnF_ZZ"/>
    <property type="match status" value="5"/>
</dbReference>
<keyword evidence="3" id="KW-0862">Zinc</keyword>
<gene>
    <name evidence="7" type="ORF">FIBSPDRAFT_1039225</name>
</gene>
<evidence type="ECO:0000256" key="5">
    <source>
        <dbReference type="SAM" id="MobiDB-lite"/>
    </source>
</evidence>
<evidence type="ECO:0000256" key="1">
    <source>
        <dbReference type="ARBA" id="ARBA00022723"/>
    </source>
</evidence>
<accession>A0A166S0E9</accession>
<dbReference type="PANTHER" id="PTHR20930:SF0">
    <property type="entry name" value="PROTEIN ILRUN"/>
    <property type="match status" value="1"/>
</dbReference>
<dbReference type="OrthoDB" id="661148at2759"/>
<dbReference type="Gene3D" id="3.30.60.90">
    <property type="match status" value="5"/>
</dbReference>
<dbReference type="SUPFAM" id="SSF57850">
    <property type="entry name" value="RING/U-box"/>
    <property type="match status" value="5"/>
</dbReference>
<feature type="compositionally biased region" description="Polar residues" evidence="5">
    <location>
        <begin position="805"/>
        <end position="814"/>
    </location>
</feature>
<dbReference type="PROSITE" id="PS01357">
    <property type="entry name" value="ZF_ZZ_1"/>
    <property type="match status" value="1"/>
</dbReference>
<name>A0A166S0E9_9AGAM</name>
<sequence>MFTVKATFRQETRKIKFNDSVFFPSYAQLDEQLHRIFVINSDYTLSRLLFSPDASNPDARILIAEGVRNAEDYQRAIHPLEGRAASGGLLKFTVTEPSPPRPMLTVCDVASRPQTSSEGQSQQGLWQSGALAAPSGFSWSTYARPGPHSPASVIPPPPIIFSTPPIAAGSPLPMPTPANPPMPSPMDIDGIVGDSYPSLYTSFYNPSYNTSNKRARANEFSPHAQFRGTQPQLVDVGDMSTSSSASTSSCCSTYQAKSEVHSLLTTFKTDLGRMITDNFVSNTAPVPGTLPPATVPSAWPEVPTAAQIEESMAWTRPSSQAPRARSVTPVAVPVPAQFVDRQATPTPAEPPVHRGVICDKCSGSVVGVRHKCLDCPDFDLCTACIQSGAAESHNPFHEFFEIKEPGRVVVHTVYSGGGERDSTSSVHAPAEAPAATPVVHNAICNLCDSRIYGDRYKCGKCPDYDTCATCFAIVPEQHPGHAFLKIREPSDLIVPDLPREVEHFATCDGCNRSIRGVRFKCMHVECPDFDLCVACEALPIPVHDANHPMLKIKTDRTVIPSVHGAGQTAPSRCTRNMRRCSRDDDNSRPLPTPPMLHPHFHSAPAPLTEVLDAVPPVPAAPIVHRASCNICDSRIYGARFKCLNCLDFDTCTACFEITPEQHPGHGFVKISNPSDLMIRDALSANVIHRATCDSCNQTIFGIRWKCMHPECPDYDLCSSCNSHPIPVHPPRHPMLEMKTRDTVIPTVYRVGKTNMMPGAIAPVASTLPALEESEMPSLASLIADLMPQSNAAETQTVTVPPPSNEEAQPLSSTDDNQEFMTPVLTEKELMSSTTFAEPLLAAPTIFEMVQTTSPVTTHKRSLAALLHGYGSPSPPPASTLAESMSSLDLSLGAGTPVVSIKEDPVGPAPLKAAFVNDVTVPDGQILPPGAEFVKSWRVKNDGTTEWPSTAELHFTGGEKMTADSTGPLAIRVGTLSAGAEIDIWTGELKAPEAAGNYRSYWHLSDGNGNLFGHLLWIDINVAEIAHSSDSSESSMASSVIMMPQSAASAQSAPSVGLRRTFTLDSEASKMSNDDSVSEAGSIGSSASLISVPSSEEDHAAWHDASSPQDARGADFVVVYASSDEE</sequence>
<dbReference type="CDD" id="cd14947">
    <property type="entry name" value="NBR1_like"/>
    <property type="match status" value="1"/>
</dbReference>
<dbReference type="InterPro" id="IPR013783">
    <property type="entry name" value="Ig-like_fold"/>
</dbReference>
<dbReference type="STRING" id="436010.A0A166S0E9"/>
<dbReference type="GO" id="GO:0008270">
    <property type="term" value="F:zinc ion binding"/>
    <property type="evidence" value="ECO:0007669"/>
    <property type="project" value="UniProtKB-KW"/>
</dbReference>
<dbReference type="CDD" id="cd02249">
    <property type="entry name" value="ZZ"/>
    <property type="match status" value="2"/>
</dbReference>
<proteinExistence type="predicted"/>
<dbReference type="InterPro" id="IPR032350">
    <property type="entry name" value="Nbr1_FW"/>
</dbReference>
<keyword evidence="2 4" id="KW-0863">Zinc-finger</keyword>
<keyword evidence="1" id="KW-0479">Metal-binding</keyword>
<evidence type="ECO:0000313" key="8">
    <source>
        <dbReference type="Proteomes" id="UP000076532"/>
    </source>
</evidence>
<feature type="domain" description="ZZ-type" evidence="6">
    <location>
        <begin position="687"/>
        <end position="742"/>
    </location>
</feature>
<dbReference type="PANTHER" id="PTHR20930">
    <property type="entry name" value="OVARIAN CARCINOMA ANTIGEN CA125-RELATED"/>
    <property type="match status" value="1"/>
</dbReference>
<dbReference type="CDD" id="cd02340">
    <property type="entry name" value="ZZ_NBR1_like"/>
    <property type="match status" value="3"/>
</dbReference>
<dbReference type="EMBL" id="KV417501">
    <property type="protein sequence ID" value="KZP28871.1"/>
    <property type="molecule type" value="Genomic_DNA"/>
</dbReference>
<reference evidence="7 8" key="1">
    <citation type="journal article" date="2016" name="Mol. Biol. Evol.">
        <title>Comparative Genomics of Early-Diverging Mushroom-Forming Fungi Provides Insights into the Origins of Lignocellulose Decay Capabilities.</title>
        <authorList>
            <person name="Nagy L.G."/>
            <person name="Riley R."/>
            <person name="Tritt A."/>
            <person name="Adam C."/>
            <person name="Daum C."/>
            <person name="Floudas D."/>
            <person name="Sun H."/>
            <person name="Yadav J.S."/>
            <person name="Pangilinan J."/>
            <person name="Larsson K.H."/>
            <person name="Matsuura K."/>
            <person name="Barry K."/>
            <person name="Labutti K."/>
            <person name="Kuo R."/>
            <person name="Ohm R.A."/>
            <person name="Bhattacharya S.S."/>
            <person name="Shirouzu T."/>
            <person name="Yoshinaga Y."/>
            <person name="Martin F.M."/>
            <person name="Grigoriev I.V."/>
            <person name="Hibbett D.S."/>
        </authorList>
    </citation>
    <scope>NUCLEOTIDE SEQUENCE [LARGE SCALE GENOMIC DNA]</scope>
    <source>
        <strain evidence="7 8">CBS 109695</strain>
    </source>
</reference>
<evidence type="ECO:0000259" key="6">
    <source>
        <dbReference type="PROSITE" id="PS50135"/>
    </source>
</evidence>
<dbReference type="Proteomes" id="UP000076532">
    <property type="component" value="Unassembled WGS sequence"/>
</dbReference>
<feature type="domain" description="ZZ-type" evidence="6">
    <location>
        <begin position="353"/>
        <end position="407"/>
    </location>
</feature>
<feature type="compositionally biased region" description="Low complexity" evidence="5">
    <location>
        <begin position="1077"/>
        <end position="1093"/>
    </location>
</feature>
<dbReference type="Gene3D" id="2.60.40.10">
    <property type="entry name" value="Immunoglobulins"/>
    <property type="match status" value="1"/>
</dbReference>
<dbReference type="InterPro" id="IPR000433">
    <property type="entry name" value="Znf_ZZ"/>
</dbReference>
<feature type="region of interest" description="Disordered" evidence="5">
    <location>
        <begin position="1066"/>
        <end position="1108"/>
    </location>
</feature>
<protein>
    <recommendedName>
        <fullName evidence="6">ZZ-type domain-containing protein</fullName>
    </recommendedName>
</protein>
<organism evidence="7 8">
    <name type="scientific">Athelia psychrophila</name>
    <dbReference type="NCBI Taxonomy" id="1759441"/>
    <lineage>
        <taxon>Eukaryota</taxon>
        <taxon>Fungi</taxon>
        <taxon>Dikarya</taxon>
        <taxon>Basidiomycota</taxon>
        <taxon>Agaricomycotina</taxon>
        <taxon>Agaricomycetes</taxon>
        <taxon>Agaricomycetidae</taxon>
        <taxon>Atheliales</taxon>
        <taxon>Atheliaceae</taxon>
        <taxon>Athelia</taxon>
    </lineage>
</organism>
<dbReference type="PROSITE" id="PS50135">
    <property type="entry name" value="ZF_ZZ_2"/>
    <property type="match status" value="2"/>
</dbReference>
<evidence type="ECO:0000256" key="4">
    <source>
        <dbReference type="PROSITE-ProRule" id="PRU00228"/>
    </source>
</evidence>
<dbReference type="Pfam" id="PF00569">
    <property type="entry name" value="ZZ"/>
    <property type="match status" value="5"/>
</dbReference>
<feature type="region of interest" description="Disordered" evidence="5">
    <location>
        <begin position="792"/>
        <end position="816"/>
    </location>
</feature>
<evidence type="ECO:0000313" key="7">
    <source>
        <dbReference type="EMBL" id="KZP28871.1"/>
    </source>
</evidence>
<evidence type="ECO:0000256" key="3">
    <source>
        <dbReference type="ARBA" id="ARBA00022833"/>
    </source>
</evidence>
<dbReference type="InterPro" id="IPR043145">
    <property type="entry name" value="Znf_ZZ_sf"/>
</dbReference>
<dbReference type="AlphaFoldDB" id="A0A166S0E9"/>
<dbReference type="Pfam" id="PF16158">
    <property type="entry name" value="N_BRCA1_IG"/>
    <property type="match status" value="1"/>
</dbReference>
<evidence type="ECO:0000256" key="2">
    <source>
        <dbReference type="ARBA" id="ARBA00022771"/>
    </source>
</evidence>
<keyword evidence="8" id="KW-1185">Reference proteome</keyword>